<dbReference type="InterPro" id="IPR036282">
    <property type="entry name" value="Glutathione-S-Trfase_C_sf"/>
</dbReference>
<dbReference type="InterPro" id="IPR050213">
    <property type="entry name" value="GST_superfamily"/>
</dbReference>
<dbReference type="InterPro" id="IPR004045">
    <property type="entry name" value="Glutathione_S-Trfase_N"/>
</dbReference>
<evidence type="ECO:0000259" key="2">
    <source>
        <dbReference type="PROSITE" id="PS50404"/>
    </source>
</evidence>
<keyword evidence="4" id="KW-1185">Reference proteome</keyword>
<keyword evidence="3" id="KW-0378">Hydrolase</keyword>
<dbReference type="Pfam" id="PF02798">
    <property type="entry name" value="GST_N"/>
    <property type="match status" value="1"/>
</dbReference>
<dbReference type="PANTHER" id="PTHR11571:SF150">
    <property type="entry name" value="GLUTATHIONE S-TRANSFERASE"/>
    <property type="match status" value="1"/>
</dbReference>
<evidence type="ECO:0000256" key="1">
    <source>
        <dbReference type="ARBA" id="ARBA00007409"/>
    </source>
</evidence>
<accession>A0AB34FGK9</accession>
<keyword evidence="3" id="KW-0540">Nuclease</keyword>
<dbReference type="PROSITE" id="PS50404">
    <property type="entry name" value="GST_NTER"/>
    <property type="match status" value="1"/>
</dbReference>
<evidence type="ECO:0000313" key="4">
    <source>
        <dbReference type="Proteomes" id="UP001163105"/>
    </source>
</evidence>
<dbReference type="InterPro" id="IPR040079">
    <property type="entry name" value="Glutathione_S-Trfase"/>
</dbReference>
<reference evidence="3" key="1">
    <citation type="submission" date="2023-01" db="EMBL/GenBank/DDBJ databases">
        <title>The growth and conidiation of Purpureocillium lavendulum are regulated by nitrogen source and histone H3K14 acetylation.</title>
        <authorList>
            <person name="Tang P."/>
            <person name="Han J."/>
            <person name="Zhang C."/>
            <person name="Tang P."/>
            <person name="Qi F."/>
            <person name="Zhang K."/>
            <person name="Liang L."/>
        </authorList>
    </citation>
    <scope>NUCLEOTIDE SEQUENCE</scope>
    <source>
        <strain evidence="3">YMF1.00683</strain>
    </source>
</reference>
<dbReference type="EMBL" id="JAQHRD010000009">
    <property type="protein sequence ID" value="KAJ6438050.1"/>
    <property type="molecule type" value="Genomic_DNA"/>
</dbReference>
<dbReference type="GO" id="GO:0006749">
    <property type="term" value="P:glutathione metabolic process"/>
    <property type="evidence" value="ECO:0007669"/>
    <property type="project" value="TreeGrafter"/>
</dbReference>
<dbReference type="SUPFAM" id="SSF52833">
    <property type="entry name" value="Thioredoxin-like"/>
    <property type="match status" value="1"/>
</dbReference>
<dbReference type="AlphaFoldDB" id="A0AB34FGK9"/>
<feature type="domain" description="GST N-terminal" evidence="2">
    <location>
        <begin position="9"/>
        <end position="93"/>
    </location>
</feature>
<dbReference type="Pfam" id="PF14497">
    <property type="entry name" value="GST_C_3"/>
    <property type="match status" value="1"/>
</dbReference>
<dbReference type="Gene3D" id="1.20.1050.10">
    <property type="match status" value="1"/>
</dbReference>
<dbReference type="InterPro" id="IPR004046">
    <property type="entry name" value="GST_C"/>
</dbReference>
<gene>
    <name evidence="3" type="primary">HPGDS</name>
    <name evidence="3" type="ORF">O9K51_09472</name>
</gene>
<sequence>MSGQTTTTPVFHYLRLGRHGRGEVVRLLLKDAGIDFEDIRYVFDDTWSSTKIQLQKQGLTKTGKLPALQYKGHALNQHIPILRYLARDLGQYDGETTWDKYVVDAVSDIYVDWRFKWVANLGNVTEHYKSHFAPEYYAILSTYYSDRNGPYLLGQKITYADFAVYQSMVDDQRIGALPVSLPSSMVKFKETFEKRPNITRYITQCRDPPQS</sequence>
<dbReference type="GO" id="GO:0004519">
    <property type="term" value="F:endonuclease activity"/>
    <property type="evidence" value="ECO:0007669"/>
    <property type="project" value="UniProtKB-KW"/>
</dbReference>
<organism evidence="3 4">
    <name type="scientific">Purpureocillium lavendulum</name>
    <dbReference type="NCBI Taxonomy" id="1247861"/>
    <lineage>
        <taxon>Eukaryota</taxon>
        <taxon>Fungi</taxon>
        <taxon>Dikarya</taxon>
        <taxon>Ascomycota</taxon>
        <taxon>Pezizomycotina</taxon>
        <taxon>Sordariomycetes</taxon>
        <taxon>Hypocreomycetidae</taxon>
        <taxon>Hypocreales</taxon>
        <taxon>Ophiocordycipitaceae</taxon>
        <taxon>Purpureocillium</taxon>
    </lineage>
</organism>
<dbReference type="SUPFAM" id="SSF47616">
    <property type="entry name" value="GST C-terminal domain-like"/>
    <property type="match status" value="1"/>
</dbReference>
<dbReference type="GO" id="GO:0004364">
    <property type="term" value="F:glutathione transferase activity"/>
    <property type="evidence" value="ECO:0007669"/>
    <property type="project" value="TreeGrafter"/>
</dbReference>
<proteinExistence type="inferred from homology"/>
<evidence type="ECO:0000313" key="3">
    <source>
        <dbReference type="EMBL" id="KAJ6438050.1"/>
    </source>
</evidence>
<protein>
    <submittedName>
        <fullName evidence="3">DDE superfamily endonuclease, CENP-B-like protein</fullName>
    </submittedName>
</protein>
<dbReference type="InterPro" id="IPR036249">
    <property type="entry name" value="Thioredoxin-like_sf"/>
</dbReference>
<dbReference type="Proteomes" id="UP001163105">
    <property type="component" value="Unassembled WGS sequence"/>
</dbReference>
<keyword evidence="3" id="KW-0255">Endonuclease</keyword>
<dbReference type="PANTHER" id="PTHR11571">
    <property type="entry name" value="GLUTATHIONE S-TRANSFERASE"/>
    <property type="match status" value="1"/>
</dbReference>
<comment type="similarity">
    <text evidence="1">Belongs to the GST superfamily.</text>
</comment>
<dbReference type="CDD" id="cd03039">
    <property type="entry name" value="GST_N_Sigma_like"/>
    <property type="match status" value="1"/>
</dbReference>
<dbReference type="SFLD" id="SFLDS00019">
    <property type="entry name" value="Glutathione_Transferase_(cytos"/>
    <property type="match status" value="1"/>
</dbReference>
<comment type="caution">
    <text evidence="3">The sequence shown here is derived from an EMBL/GenBank/DDBJ whole genome shotgun (WGS) entry which is preliminary data.</text>
</comment>
<dbReference type="Gene3D" id="3.40.30.10">
    <property type="entry name" value="Glutaredoxin"/>
    <property type="match status" value="1"/>
</dbReference>
<name>A0AB34FGK9_9HYPO</name>